<gene>
    <name evidence="2" type="ORF">LIER_13660</name>
</gene>
<reference evidence="2 3" key="1">
    <citation type="submission" date="2024-01" db="EMBL/GenBank/DDBJ databases">
        <title>The complete chloroplast genome sequence of Lithospermum erythrorhizon: insights into the phylogenetic relationship among Boraginaceae species and the maternal lineages of purple gromwells.</title>
        <authorList>
            <person name="Okada T."/>
            <person name="Watanabe K."/>
        </authorList>
    </citation>
    <scope>NUCLEOTIDE SEQUENCE [LARGE SCALE GENOMIC DNA]</scope>
</reference>
<comment type="caution">
    <text evidence="2">The sequence shown here is derived from an EMBL/GenBank/DDBJ whole genome shotgun (WGS) entry which is preliminary data.</text>
</comment>
<evidence type="ECO:0000256" key="1">
    <source>
        <dbReference type="SAM" id="MobiDB-lite"/>
    </source>
</evidence>
<feature type="region of interest" description="Disordered" evidence="1">
    <location>
        <begin position="432"/>
        <end position="459"/>
    </location>
</feature>
<keyword evidence="3" id="KW-1185">Reference proteome</keyword>
<sequence>MRTEMKGFCEDFSSKVEPDTWRPFFFYTSCEGLPQGAPFGFMAHPKSYSIFPCSAKHKVDAYAFSTFWEDKLPMPLYFYTDNRVLKAAGLFPIADADLRALSLNFSYNKSSEEDEAMSPLLRRYLSLPGLTSFLEPLFASMLTWAARHRPRPPAEPESSATDHSGPWHLSCGRLRSKLVHRYSGTGGSRWFCPRPSKLLKRSERTPPSSSPAASNHAELVSSISTLGDKVHLFPLPSFVFLCTPLIPLSFLQFFALHGVALQSYKELMSSYEAASGSSSQDGQLEGELKAFIKEKACKEGVLQCRLKKLASEHTTLQERYGASVRLTKAVRATLEGVQAEKDSTMRERDAAVKERDNLCAGKGEMLQTHDRLLDQLTESQCQAQVMEATLEGAQTADGLEELIRSSDAGRDLLFRHFSLALERTIRAVQARPEEAELEVPPTLRDSVRNDVSFRDPSNP</sequence>
<dbReference type="EMBL" id="BAABME010002781">
    <property type="protein sequence ID" value="GAA0156086.1"/>
    <property type="molecule type" value="Genomic_DNA"/>
</dbReference>
<accession>A0AAV3PY89</accession>
<name>A0AAV3PY89_LITER</name>
<proteinExistence type="predicted"/>
<protein>
    <submittedName>
        <fullName evidence="2">Uncharacterized protein</fullName>
    </submittedName>
</protein>
<dbReference type="Proteomes" id="UP001454036">
    <property type="component" value="Unassembled WGS sequence"/>
</dbReference>
<evidence type="ECO:0000313" key="3">
    <source>
        <dbReference type="Proteomes" id="UP001454036"/>
    </source>
</evidence>
<organism evidence="2 3">
    <name type="scientific">Lithospermum erythrorhizon</name>
    <name type="common">Purple gromwell</name>
    <name type="synonym">Lithospermum officinale var. erythrorhizon</name>
    <dbReference type="NCBI Taxonomy" id="34254"/>
    <lineage>
        <taxon>Eukaryota</taxon>
        <taxon>Viridiplantae</taxon>
        <taxon>Streptophyta</taxon>
        <taxon>Embryophyta</taxon>
        <taxon>Tracheophyta</taxon>
        <taxon>Spermatophyta</taxon>
        <taxon>Magnoliopsida</taxon>
        <taxon>eudicotyledons</taxon>
        <taxon>Gunneridae</taxon>
        <taxon>Pentapetalae</taxon>
        <taxon>asterids</taxon>
        <taxon>lamiids</taxon>
        <taxon>Boraginales</taxon>
        <taxon>Boraginaceae</taxon>
        <taxon>Boraginoideae</taxon>
        <taxon>Lithospermeae</taxon>
        <taxon>Lithospermum</taxon>
    </lineage>
</organism>
<dbReference type="AlphaFoldDB" id="A0AAV3PY89"/>
<evidence type="ECO:0000313" key="2">
    <source>
        <dbReference type="EMBL" id="GAA0156086.1"/>
    </source>
</evidence>